<dbReference type="AlphaFoldDB" id="A0A409VHY3"/>
<reference evidence="4 5" key="1">
    <citation type="journal article" date="2018" name="Evol. Lett.">
        <title>Horizontal gene cluster transfer increased hallucinogenic mushroom diversity.</title>
        <authorList>
            <person name="Reynolds H.T."/>
            <person name="Vijayakumar V."/>
            <person name="Gluck-Thaler E."/>
            <person name="Korotkin H.B."/>
            <person name="Matheny P.B."/>
            <person name="Slot J.C."/>
        </authorList>
    </citation>
    <scope>NUCLEOTIDE SEQUENCE [LARGE SCALE GENOMIC DNA]</scope>
    <source>
        <strain evidence="4 5">SRW20</strain>
    </source>
</reference>
<accession>A0A409VHY3</accession>
<gene>
    <name evidence="4" type="ORF">CVT26_000914</name>
</gene>
<evidence type="ECO:0000259" key="3">
    <source>
        <dbReference type="Pfam" id="PF20151"/>
    </source>
</evidence>
<keyword evidence="2" id="KW-0812">Transmembrane</keyword>
<dbReference type="InParanoid" id="A0A409VHY3"/>
<feature type="transmembrane region" description="Helical" evidence="2">
    <location>
        <begin position="236"/>
        <end position="255"/>
    </location>
</feature>
<evidence type="ECO:0000256" key="2">
    <source>
        <dbReference type="SAM" id="Phobius"/>
    </source>
</evidence>
<keyword evidence="2" id="KW-1133">Transmembrane helix</keyword>
<comment type="caution">
    <text evidence="4">The sequence shown here is derived from an EMBL/GenBank/DDBJ whole genome shotgun (WGS) entry which is preliminary data.</text>
</comment>
<organism evidence="4 5">
    <name type="scientific">Gymnopilus dilepis</name>
    <dbReference type="NCBI Taxonomy" id="231916"/>
    <lineage>
        <taxon>Eukaryota</taxon>
        <taxon>Fungi</taxon>
        <taxon>Dikarya</taxon>
        <taxon>Basidiomycota</taxon>
        <taxon>Agaricomycotina</taxon>
        <taxon>Agaricomycetes</taxon>
        <taxon>Agaricomycetidae</taxon>
        <taxon>Agaricales</taxon>
        <taxon>Agaricineae</taxon>
        <taxon>Hymenogastraceae</taxon>
        <taxon>Gymnopilus</taxon>
    </lineage>
</organism>
<feature type="transmembrane region" description="Helical" evidence="2">
    <location>
        <begin position="103"/>
        <end position="124"/>
    </location>
</feature>
<dbReference type="Pfam" id="PF20151">
    <property type="entry name" value="DUF6533"/>
    <property type="match status" value="1"/>
</dbReference>
<feature type="transmembrane region" description="Helical" evidence="2">
    <location>
        <begin position="136"/>
        <end position="156"/>
    </location>
</feature>
<evidence type="ECO:0000313" key="4">
    <source>
        <dbReference type="EMBL" id="PPQ65894.1"/>
    </source>
</evidence>
<feature type="transmembrane region" description="Helical" evidence="2">
    <location>
        <begin position="176"/>
        <end position="198"/>
    </location>
</feature>
<evidence type="ECO:0000256" key="1">
    <source>
        <dbReference type="SAM" id="MobiDB-lite"/>
    </source>
</evidence>
<feature type="domain" description="DUF6533" evidence="3">
    <location>
        <begin position="37"/>
        <end position="81"/>
    </location>
</feature>
<name>A0A409VHY3_9AGAR</name>
<proteinExistence type="predicted"/>
<feature type="transmembrane region" description="Helical" evidence="2">
    <location>
        <begin position="71"/>
        <end position="91"/>
    </location>
</feature>
<keyword evidence="2" id="KW-0472">Membrane</keyword>
<sequence length="374" mass="40934">MATCTLDNGTVVSIVNPLTPNAFTPPELANQANVAAYFIVVSLTIVIWDILHNLQDEYKLLFKKKIRLPTIVYFMSRLGSLGYALTKIIFLSVPVDNCAQLELVGLVLYVITTATTALLFYFRVCAVYNNHMFVRIFFLITWLGVVGGSITIIEGVTGTHLGPTQFCLNIVAHEYIVASAIAGLVNDTTVFAAITYKFGKANASSTRNSTSRGITKFFSGDALPAFSKAMLQNSQVYYLIAVTMNALVLIVFYAADQEKKSPFRVMFIALNTVLVSILACRVFRVQKLGKIKGTIGTGSSGSTEVPLHVSNFSKRHTIGVNSPAQDSSFIKTQQTQIEVSKVVTEWADDFGPSPEKRGDHSPGMPPYNRPYGDV</sequence>
<protein>
    <recommendedName>
        <fullName evidence="3">DUF6533 domain-containing protein</fullName>
    </recommendedName>
</protein>
<dbReference type="OrthoDB" id="2993276at2759"/>
<keyword evidence="5" id="KW-1185">Reference proteome</keyword>
<dbReference type="STRING" id="231916.A0A409VHY3"/>
<dbReference type="Proteomes" id="UP000284706">
    <property type="component" value="Unassembled WGS sequence"/>
</dbReference>
<dbReference type="InterPro" id="IPR045340">
    <property type="entry name" value="DUF6533"/>
</dbReference>
<feature type="transmembrane region" description="Helical" evidence="2">
    <location>
        <begin position="34"/>
        <end position="51"/>
    </location>
</feature>
<dbReference type="EMBL" id="NHYE01005643">
    <property type="protein sequence ID" value="PPQ65894.1"/>
    <property type="molecule type" value="Genomic_DNA"/>
</dbReference>
<feature type="transmembrane region" description="Helical" evidence="2">
    <location>
        <begin position="261"/>
        <end position="283"/>
    </location>
</feature>
<feature type="region of interest" description="Disordered" evidence="1">
    <location>
        <begin position="348"/>
        <end position="374"/>
    </location>
</feature>
<evidence type="ECO:0000313" key="5">
    <source>
        <dbReference type="Proteomes" id="UP000284706"/>
    </source>
</evidence>